<dbReference type="GO" id="GO:0000034">
    <property type="term" value="F:adenine deaminase activity"/>
    <property type="evidence" value="ECO:0007669"/>
    <property type="project" value="TreeGrafter"/>
</dbReference>
<dbReference type="SUPFAM" id="SSF51556">
    <property type="entry name" value="Metallo-dependent hydrolases"/>
    <property type="match status" value="1"/>
</dbReference>
<dbReference type="PANTHER" id="PTHR43114">
    <property type="entry name" value="ADENINE DEAMINASE"/>
    <property type="match status" value="1"/>
</dbReference>
<evidence type="ECO:0000313" key="5">
    <source>
        <dbReference type="EMBL" id="KAI1856064.1"/>
    </source>
</evidence>
<comment type="caution">
    <text evidence="5">The sequence shown here is derived from an EMBL/GenBank/DDBJ whole genome shotgun (WGS) entry which is preliminary data.</text>
</comment>
<gene>
    <name evidence="5" type="ORF">JX265_011961</name>
</gene>
<keyword evidence="6" id="KW-1185">Reference proteome</keyword>
<dbReference type="GO" id="GO:0046872">
    <property type="term" value="F:metal ion binding"/>
    <property type="evidence" value="ECO:0007669"/>
    <property type="project" value="UniProtKB-KW"/>
</dbReference>
<feature type="domain" description="Adenosine deaminase" evidence="4">
    <location>
        <begin position="106"/>
        <end position="386"/>
    </location>
</feature>
<dbReference type="InterPro" id="IPR032466">
    <property type="entry name" value="Metal_Hydrolase"/>
</dbReference>
<evidence type="ECO:0000256" key="3">
    <source>
        <dbReference type="ARBA" id="ARBA00022801"/>
    </source>
</evidence>
<organism evidence="5 6">
    <name type="scientific">Neoarthrinium moseri</name>
    <dbReference type="NCBI Taxonomy" id="1658444"/>
    <lineage>
        <taxon>Eukaryota</taxon>
        <taxon>Fungi</taxon>
        <taxon>Dikarya</taxon>
        <taxon>Ascomycota</taxon>
        <taxon>Pezizomycotina</taxon>
        <taxon>Sordariomycetes</taxon>
        <taxon>Xylariomycetidae</taxon>
        <taxon>Amphisphaeriales</taxon>
        <taxon>Apiosporaceae</taxon>
        <taxon>Neoarthrinium</taxon>
    </lineage>
</organism>
<dbReference type="Proteomes" id="UP000829685">
    <property type="component" value="Unassembled WGS sequence"/>
</dbReference>
<reference evidence="5" key="1">
    <citation type="submission" date="2021-03" db="EMBL/GenBank/DDBJ databases">
        <title>Revisited historic fungal species revealed as producer of novel bioactive compounds through whole genome sequencing and comparative genomics.</title>
        <authorList>
            <person name="Vignolle G.A."/>
            <person name="Hochenegger N."/>
            <person name="Mach R.L."/>
            <person name="Mach-Aigner A.R."/>
            <person name="Javad Rahimi M."/>
            <person name="Salim K.A."/>
            <person name="Chan C.M."/>
            <person name="Lim L.B.L."/>
            <person name="Cai F."/>
            <person name="Druzhinina I.S."/>
            <person name="U'Ren J.M."/>
            <person name="Derntl C."/>
        </authorList>
    </citation>
    <scope>NUCLEOTIDE SEQUENCE</scope>
    <source>
        <strain evidence="5">TUCIM 5799</strain>
    </source>
</reference>
<comment type="cofactor">
    <cofactor evidence="1">
        <name>Zn(2+)</name>
        <dbReference type="ChEBI" id="CHEBI:29105"/>
    </cofactor>
</comment>
<keyword evidence="2" id="KW-0479">Metal-binding</keyword>
<proteinExistence type="predicted"/>
<dbReference type="GO" id="GO:0005829">
    <property type="term" value="C:cytosol"/>
    <property type="evidence" value="ECO:0007669"/>
    <property type="project" value="TreeGrafter"/>
</dbReference>
<dbReference type="GO" id="GO:0006146">
    <property type="term" value="P:adenine catabolic process"/>
    <property type="evidence" value="ECO:0007669"/>
    <property type="project" value="TreeGrafter"/>
</dbReference>
<accession>A0A9Q0AH74</accession>
<sequence>MTTDPFPRTHSQQGRRELRGQLLAANDEFVAKIPKVELHVHIEGTLSPELRWKLARRNGIGVRLSTNKESKELQSLEEVEWAYGDVISSAQLPLYADRPPSEMPPTFFEAYYSGCEVLRTKQDFFDLALDYFANRAASMNVRYCEVFFDPQSHTSRGVSWEDMMGGLSEAQQKAEAEYGIKSEWIMCFLRDVSLSSALEHYREAMSYRDMIVGFGLDSNETNHPPSLFEDVFARARRDGFRITAHCDVGQKDTHKNIHYVASTLGGGAGADRVDHGLNAADIPELTNLITQKRGIGMTICPWAYLRRMTYQEMAIKLQVLISAGTKLCISSDSPAYMDDSWILHNLLLAKQMGNLSDGDVLSMMKVSVEMSWAPREVKADLLRELETFGQTYS</sequence>
<evidence type="ECO:0000313" key="6">
    <source>
        <dbReference type="Proteomes" id="UP000829685"/>
    </source>
</evidence>
<dbReference type="PANTHER" id="PTHR43114:SF7">
    <property type="entry name" value="ADENOSINE DEAMINASE DOMAIN-CONTAINING PROTEIN"/>
    <property type="match status" value="1"/>
</dbReference>
<dbReference type="EMBL" id="JAFIMR010000047">
    <property type="protein sequence ID" value="KAI1856064.1"/>
    <property type="molecule type" value="Genomic_DNA"/>
</dbReference>
<dbReference type="Pfam" id="PF00962">
    <property type="entry name" value="A_deaminase"/>
    <property type="match status" value="1"/>
</dbReference>
<evidence type="ECO:0000256" key="1">
    <source>
        <dbReference type="ARBA" id="ARBA00001947"/>
    </source>
</evidence>
<dbReference type="AlphaFoldDB" id="A0A9Q0AH74"/>
<dbReference type="GO" id="GO:0043103">
    <property type="term" value="P:hypoxanthine salvage"/>
    <property type="evidence" value="ECO:0007669"/>
    <property type="project" value="TreeGrafter"/>
</dbReference>
<dbReference type="Gene3D" id="3.20.20.140">
    <property type="entry name" value="Metal-dependent hydrolases"/>
    <property type="match status" value="1"/>
</dbReference>
<evidence type="ECO:0000259" key="4">
    <source>
        <dbReference type="Pfam" id="PF00962"/>
    </source>
</evidence>
<protein>
    <recommendedName>
        <fullName evidence="4">Adenosine deaminase domain-containing protein</fullName>
    </recommendedName>
</protein>
<dbReference type="InterPro" id="IPR006330">
    <property type="entry name" value="Ado/ade_deaminase"/>
</dbReference>
<name>A0A9Q0AH74_9PEZI</name>
<keyword evidence="3" id="KW-0378">Hydrolase</keyword>
<evidence type="ECO:0000256" key="2">
    <source>
        <dbReference type="ARBA" id="ARBA00022723"/>
    </source>
</evidence>
<dbReference type="InterPro" id="IPR001365">
    <property type="entry name" value="A_deaminase_dom"/>
</dbReference>